<comment type="caution">
    <text evidence="16">The sequence shown here is derived from an EMBL/GenBank/DDBJ whole genome shotgun (WGS) entry which is preliminary data.</text>
</comment>
<dbReference type="EMBL" id="JAUDFV010000153">
    <property type="protein sequence ID" value="KAL2717227.1"/>
    <property type="molecule type" value="Genomic_DNA"/>
</dbReference>
<protein>
    <submittedName>
        <fullName evidence="16">Transcription initiation factor TFIID subunit 7</fullName>
    </submittedName>
</protein>
<dbReference type="AlphaFoldDB" id="A0ABD2A9C4"/>
<feature type="region of interest" description="Disordered" evidence="13">
    <location>
        <begin position="247"/>
        <end position="274"/>
    </location>
</feature>
<comment type="similarity">
    <text evidence="3">Belongs to the TAF7 family.</text>
</comment>
<keyword evidence="6 14" id="KW-0812">Transmembrane</keyword>
<dbReference type="SMART" id="SM01370">
    <property type="entry name" value="TAFII55_N"/>
    <property type="match status" value="1"/>
</dbReference>
<feature type="transmembrane region" description="Helical" evidence="14">
    <location>
        <begin position="12"/>
        <end position="30"/>
    </location>
</feature>
<evidence type="ECO:0000256" key="7">
    <source>
        <dbReference type="ARBA" id="ARBA00022989"/>
    </source>
</evidence>
<accession>A0ABD2A9C4</accession>
<dbReference type="Gene3D" id="1.20.120.550">
    <property type="entry name" value="Membrane associated eicosanoid/glutathione metabolism-like domain"/>
    <property type="match status" value="1"/>
</dbReference>
<dbReference type="CDD" id="cd08047">
    <property type="entry name" value="TAF7"/>
    <property type="match status" value="1"/>
</dbReference>
<keyword evidence="11" id="KW-0539">Nucleus</keyword>
<evidence type="ECO:0000256" key="3">
    <source>
        <dbReference type="ARBA" id="ARBA00009368"/>
    </source>
</evidence>
<dbReference type="GO" id="GO:0016740">
    <property type="term" value="F:transferase activity"/>
    <property type="evidence" value="ECO:0007669"/>
    <property type="project" value="UniProtKB-KW"/>
</dbReference>
<evidence type="ECO:0000313" key="17">
    <source>
        <dbReference type="Proteomes" id="UP001607302"/>
    </source>
</evidence>
<evidence type="ECO:0000259" key="15">
    <source>
        <dbReference type="SMART" id="SM01370"/>
    </source>
</evidence>
<dbReference type="InterPro" id="IPR037817">
    <property type="entry name" value="TAF7"/>
</dbReference>
<evidence type="ECO:0000256" key="9">
    <source>
        <dbReference type="ARBA" id="ARBA00023136"/>
    </source>
</evidence>
<feature type="domain" description="TAFII55 protein conserved region" evidence="15">
    <location>
        <begin position="157"/>
        <end position="318"/>
    </location>
</feature>
<dbReference type="PANTHER" id="PTHR12228">
    <property type="entry name" value="TRANSCRIPTION INITIATION FACTOR TFIID 55 KD SUBUNIT-RELATED"/>
    <property type="match status" value="1"/>
</dbReference>
<dbReference type="PANTHER" id="PTHR12228:SF0">
    <property type="entry name" value="TATA-BOX BINDING PROTEIN ASSOCIATED FACTOR 7"/>
    <property type="match status" value="1"/>
</dbReference>
<feature type="transmembrane region" description="Helical" evidence="14">
    <location>
        <begin position="75"/>
        <end position="103"/>
    </location>
</feature>
<evidence type="ECO:0000256" key="4">
    <source>
        <dbReference type="ARBA" id="ARBA00010459"/>
    </source>
</evidence>
<evidence type="ECO:0000256" key="1">
    <source>
        <dbReference type="ARBA" id="ARBA00004123"/>
    </source>
</evidence>
<feature type="compositionally biased region" description="Polar residues" evidence="13">
    <location>
        <begin position="399"/>
        <end position="416"/>
    </location>
</feature>
<dbReference type="GO" id="GO:0016020">
    <property type="term" value="C:membrane"/>
    <property type="evidence" value="ECO:0007669"/>
    <property type="project" value="UniProtKB-SubCell"/>
</dbReference>
<evidence type="ECO:0000256" key="8">
    <source>
        <dbReference type="ARBA" id="ARBA00023015"/>
    </source>
</evidence>
<dbReference type="InterPro" id="IPR006751">
    <property type="entry name" value="TAFII55_prot_cons_reg"/>
</dbReference>
<reference evidence="16 17" key="1">
    <citation type="journal article" date="2024" name="Ann. Entomol. Soc. Am.">
        <title>Genomic analyses of the southern and eastern yellowjacket wasps (Hymenoptera: Vespidae) reveal evolutionary signatures of social life.</title>
        <authorList>
            <person name="Catto M.A."/>
            <person name="Caine P.B."/>
            <person name="Orr S.E."/>
            <person name="Hunt B.G."/>
            <person name="Goodisman M.A.D."/>
        </authorList>
    </citation>
    <scope>NUCLEOTIDE SEQUENCE [LARGE SCALE GENOMIC DNA]</scope>
    <source>
        <strain evidence="16">233</strain>
        <tissue evidence="16">Head and thorax</tissue>
    </source>
</reference>
<evidence type="ECO:0000256" key="11">
    <source>
        <dbReference type="ARBA" id="ARBA00023242"/>
    </source>
</evidence>
<comment type="similarity">
    <text evidence="4">Belongs to the MAPEG family.</text>
</comment>
<name>A0ABD2A9C4_VESSQ</name>
<organism evidence="16 17">
    <name type="scientific">Vespula squamosa</name>
    <name type="common">Southern yellow jacket</name>
    <name type="synonym">Wasp</name>
    <dbReference type="NCBI Taxonomy" id="30214"/>
    <lineage>
        <taxon>Eukaryota</taxon>
        <taxon>Metazoa</taxon>
        <taxon>Ecdysozoa</taxon>
        <taxon>Arthropoda</taxon>
        <taxon>Hexapoda</taxon>
        <taxon>Insecta</taxon>
        <taxon>Pterygota</taxon>
        <taxon>Neoptera</taxon>
        <taxon>Endopterygota</taxon>
        <taxon>Hymenoptera</taxon>
        <taxon>Apocrita</taxon>
        <taxon>Aculeata</taxon>
        <taxon>Vespoidea</taxon>
        <taxon>Vespidae</taxon>
        <taxon>Vespinae</taxon>
        <taxon>Vespula</taxon>
    </lineage>
</organism>
<dbReference type="SUPFAM" id="SSF161084">
    <property type="entry name" value="MAPEG domain-like"/>
    <property type="match status" value="1"/>
</dbReference>
<evidence type="ECO:0000256" key="13">
    <source>
        <dbReference type="SAM" id="MobiDB-lite"/>
    </source>
</evidence>
<proteinExistence type="inferred from homology"/>
<dbReference type="GO" id="GO:0005634">
    <property type="term" value="C:nucleus"/>
    <property type="evidence" value="ECO:0007669"/>
    <property type="project" value="UniProtKB-SubCell"/>
</dbReference>
<evidence type="ECO:0000256" key="10">
    <source>
        <dbReference type="ARBA" id="ARBA00023163"/>
    </source>
</evidence>
<feature type="coiled-coil region" evidence="12">
    <location>
        <begin position="478"/>
        <end position="542"/>
    </location>
</feature>
<keyword evidence="7 14" id="KW-1133">Transmembrane helix</keyword>
<comment type="subcellular location">
    <subcellularLocation>
        <location evidence="2">Membrane</location>
        <topology evidence="2">Multi-pass membrane protein</topology>
    </subcellularLocation>
    <subcellularLocation>
        <location evidence="1">Nucleus</location>
    </subcellularLocation>
</comment>
<dbReference type="Pfam" id="PF01124">
    <property type="entry name" value="MAPEG"/>
    <property type="match status" value="1"/>
</dbReference>
<dbReference type="InterPro" id="IPR023352">
    <property type="entry name" value="MAPEG-like_dom_sf"/>
</dbReference>
<evidence type="ECO:0000256" key="12">
    <source>
        <dbReference type="SAM" id="Coils"/>
    </source>
</evidence>
<evidence type="ECO:0000313" key="16">
    <source>
        <dbReference type="EMBL" id="KAL2717227.1"/>
    </source>
</evidence>
<keyword evidence="10" id="KW-0804">Transcription</keyword>
<evidence type="ECO:0000256" key="14">
    <source>
        <dbReference type="SAM" id="Phobius"/>
    </source>
</evidence>
<keyword evidence="12" id="KW-0175">Coiled coil</keyword>
<keyword evidence="8" id="KW-0805">Transcription regulation</keyword>
<evidence type="ECO:0000256" key="2">
    <source>
        <dbReference type="ARBA" id="ARBA00004141"/>
    </source>
</evidence>
<dbReference type="InterPro" id="IPR001129">
    <property type="entry name" value="Membr-assoc_MAPEG"/>
</dbReference>
<evidence type="ECO:0000256" key="5">
    <source>
        <dbReference type="ARBA" id="ARBA00022679"/>
    </source>
</evidence>
<sequence>MAAINTEIMKVFGFWSSVLVLKMLAMVILTGRYRFTKKIFANPDDTTFVKKAKVLLDDPDIERVRRNHLNDLENVLPWFIITYIWLTTGPSIWLAGILIRIFVISRIMHTLSYAVFPQQPARFLLFKLFQFDIIVEIKMNRHPNTDYKSRGEPQVELESQFILRLPVDSAKVLRETLRSGAPLKDRLNIKLENDMRYGEVRLDHWLLHAKVVDLPTIVESLKTIDNKSFYKTADICQMLICKEEDDHTTTDEESPMRQKKKDPNKVDKKFLWPHGVTPPTKNVRRRRFRKTLKKKYVEAPEIEKEVKRLLRVDNDAVNVKWEVICEDEDQSKPSKVSSSGTVKSRRDNISGNASQSLDVAEHDIFGEPVSDSEDDDEEANINVMELDENSRLSGDSRASDSNSMQAAYSERSSNNATTSCGLVTEFSKEMFQNENNSEIDGEKPTDTAESKVPKLEQFHSEYIIPDHFSESPSISTSKDSLQTRLATLHAELAELRQRRQQQEIEIANIENVKLRQRFQEILDNLLTQEMQKVQEIQDLELE</sequence>
<keyword evidence="5" id="KW-0808">Transferase</keyword>
<keyword evidence="17" id="KW-1185">Reference proteome</keyword>
<feature type="region of interest" description="Disordered" evidence="13">
    <location>
        <begin position="328"/>
        <end position="361"/>
    </location>
</feature>
<gene>
    <name evidence="16" type="ORF">V1478_012927</name>
</gene>
<feature type="compositionally biased region" description="Basic and acidic residues" evidence="13">
    <location>
        <begin position="247"/>
        <end position="270"/>
    </location>
</feature>
<feature type="compositionally biased region" description="Polar residues" evidence="13">
    <location>
        <begin position="333"/>
        <end position="342"/>
    </location>
</feature>
<feature type="region of interest" description="Disordered" evidence="13">
    <location>
        <begin position="385"/>
        <end position="416"/>
    </location>
</feature>
<dbReference type="Pfam" id="PF04658">
    <property type="entry name" value="TAFII55_N"/>
    <property type="match status" value="1"/>
</dbReference>
<dbReference type="Proteomes" id="UP001607302">
    <property type="component" value="Unassembled WGS sequence"/>
</dbReference>
<dbReference type="FunFam" id="1.20.120.550:FF:000002">
    <property type="entry name" value="Microsomal glutathione S-transferase 1"/>
    <property type="match status" value="1"/>
</dbReference>
<keyword evidence="9 14" id="KW-0472">Membrane</keyword>
<evidence type="ECO:0000256" key="6">
    <source>
        <dbReference type="ARBA" id="ARBA00022692"/>
    </source>
</evidence>